<accession>A0A314L6M8</accession>
<evidence type="ECO:0000313" key="2">
    <source>
        <dbReference type="EMBL" id="OIT36679.1"/>
    </source>
</evidence>
<dbReference type="Proteomes" id="UP000187609">
    <property type="component" value="Unassembled WGS sequence"/>
</dbReference>
<feature type="chain" id="PRO_5016291867" evidence="1">
    <location>
        <begin position="21"/>
        <end position="101"/>
    </location>
</feature>
<sequence>MTSCFMNVMVVRTLIYTTSARELIGSGLCNNIPQAIGRLVGSKDFPINLFEFRSNASWIDPPKKSSTTRMKVFLPVLGHIVAELEERNLKRILFGTVEMQQ</sequence>
<dbReference type="AlphaFoldDB" id="A0A314L6M8"/>
<dbReference type="EMBL" id="MJEQ01000404">
    <property type="protein sequence ID" value="OIT36679.1"/>
    <property type="molecule type" value="Genomic_DNA"/>
</dbReference>
<keyword evidence="1" id="KW-0732">Signal</keyword>
<evidence type="ECO:0000313" key="3">
    <source>
        <dbReference type="Proteomes" id="UP000187609"/>
    </source>
</evidence>
<organism evidence="2 3">
    <name type="scientific">Nicotiana attenuata</name>
    <name type="common">Coyote tobacco</name>
    <dbReference type="NCBI Taxonomy" id="49451"/>
    <lineage>
        <taxon>Eukaryota</taxon>
        <taxon>Viridiplantae</taxon>
        <taxon>Streptophyta</taxon>
        <taxon>Embryophyta</taxon>
        <taxon>Tracheophyta</taxon>
        <taxon>Spermatophyta</taxon>
        <taxon>Magnoliopsida</taxon>
        <taxon>eudicotyledons</taxon>
        <taxon>Gunneridae</taxon>
        <taxon>Pentapetalae</taxon>
        <taxon>asterids</taxon>
        <taxon>lamiids</taxon>
        <taxon>Solanales</taxon>
        <taxon>Solanaceae</taxon>
        <taxon>Nicotianoideae</taxon>
        <taxon>Nicotianeae</taxon>
        <taxon>Nicotiana</taxon>
    </lineage>
</organism>
<protein>
    <submittedName>
        <fullName evidence="2">Uncharacterized protein</fullName>
    </submittedName>
</protein>
<reference evidence="2" key="1">
    <citation type="submission" date="2016-11" db="EMBL/GenBank/DDBJ databases">
        <title>The genome of Nicotiana attenuata.</title>
        <authorList>
            <person name="Xu S."/>
            <person name="Brockmoeller T."/>
            <person name="Gaquerel E."/>
            <person name="Navarro A."/>
            <person name="Kuhl H."/>
            <person name="Gase K."/>
            <person name="Ling Z."/>
            <person name="Zhou W."/>
            <person name="Kreitzer C."/>
            <person name="Stanke M."/>
            <person name="Tang H."/>
            <person name="Lyons E."/>
            <person name="Pandey P."/>
            <person name="Pandey S.P."/>
            <person name="Timmermann B."/>
            <person name="Baldwin I.T."/>
        </authorList>
    </citation>
    <scope>NUCLEOTIDE SEQUENCE [LARGE SCALE GENOMIC DNA]</scope>
    <source>
        <strain evidence="2">UT</strain>
    </source>
</reference>
<dbReference type="Gramene" id="OIT36679">
    <property type="protein sequence ID" value="OIT36679"/>
    <property type="gene ID" value="A4A49_01267"/>
</dbReference>
<proteinExistence type="predicted"/>
<comment type="caution">
    <text evidence="2">The sequence shown here is derived from an EMBL/GenBank/DDBJ whole genome shotgun (WGS) entry which is preliminary data.</text>
</comment>
<evidence type="ECO:0000256" key="1">
    <source>
        <dbReference type="SAM" id="SignalP"/>
    </source>
</evidence>
<feature type="signal peptide" evidence="1">
    <location>
        <begin position="1"/>
        <end position="20"/>
    </location>
</feature>
<name>A0A314L6M8_NICAT</name>
<keyword evidence="3" id="KW-1185">Reference proteome</keyword>
<gene>
    <name evidence="2" type="ORF">A4A49_01267</name>
</gene>